<organism evidence="1 2">
    <name type="scientific">Pseudoflavonifractor capillosus ATCC 29799</name>
    <dbReference type="NCBI Taxonomy" id="411467"/>
    <lineage>
        <taxon>Bacteria</taxon>
        <taxon>Bacillati</taxon>
        <taxon>Bacillota</taxon>
        <taxon>Clostridia</taxon>
        <taxon>Eubacteriales</taxon>
        <taxon>Oscillospiraceae</taxon>
        <taxon>Pseudoflavonifractor</taxon>
    </lineage>
</organism>
<sequence>MSAAVQLQLHLFSSFSVTEYQVFILHATRNISFY</sequence>
<protein>
    <submittedName>
        <fullName evidence="1">Uncharacterized protein</fullName>
    </submittedName>
</protein>
<keyword evidence="2" id="KW-1185">Reference proteome</keyword>
<reference evidence="1 2" key="1">
    <citation type="submission" date="2007-04" db="EMBL/GenBank/DDBJ databases">
        <authorList>
            <person name="Fulton L."/>
            <person name="Clifton S."/>
            <person name="Fulton B."/>
            <person name="Xu J."/>
            <person name="Minx P."/>
            <person name="Pepin K.H."/>
            <person name="Johnson M."/>
            <person name="Thiruvilangam P."/>
            <person name="Bhonagiri V."/>
            <person name="Nash W.E."/>
            <person name="Mardis E.R."/>
            <person name="Wilson R.K."/>
        </authorList>
    </citation>
    <scope>NUCLEOTIDE SEQUENCE [LARGE SCALE GENOMIC DNA]</scope>
    <source>
        <strain evidence="1 2">ATCC 29799</strain>
    </source>
</reference>
<comment type="caution">
    <text evidence="1">The sequence shown here is derived from an EMBL/GenBank/DDBJ whole genome shotgun (WGS) entry which is preliminary data.</text>
</comment>
<proteinExistence type="predicted"/>
<dbReference type="Proteomes" id="UP000003639">
    <property type="component" value="Unassembled WGS sequence"/>
</dbReference>
<evidence type="ECO:0000313" key="2">
    <source>
        <dbReference type="Proteomes" id="UP000003639"/>
    </source>
</evidence>
<reference evidence="1 2" key="2">
    <citation type="submission" date="2007-06" db="EMBL/GenBank/DDBJ databases">
        <title>Draft genome sequence of Pseudoflavonifractor capillosus ATCC 29799.</title>
        <authorList>
            <person name="Sudarsanam P."/>
            <person name="Ley R."/>
            <person name="Guruge J."/>
            <person name="Turnbaugh P.J."/>
            <person name="Mahowald M."/>
            <person name="Liep D."/>
            <person name="Gordon J."/>
        </authorList>
    </citation>
    <scope>NUCLEOTIDE SEQUENCE [LARGE SCALE GENOMIC DNA]</scope>
    <source>
        <strain evidence="1 2">ATCC 29799</strain>
    </source>
</reference>
<name>A6NSB9_9FIRM</name>
<dbReference type="STRING" id="411467.BACCAP_01097"/>
<accession>A6NSB9</accession>
<evidence type="ECO:0000313" key="1">
    <source>
        <dbReference type="EMBL" id="EDN01156.1"/>
    </source>
</evidence>
<dbReference type="AlphaFoldDB" id="A6NSB9"/>
<dbReference type="EMBL" id="AAXG02000007">
    <property type="protein sequence ID" value="EDN01156.1"/>
    <property type="molecule type" value="Genomic_DNA"/>
</dbReference>
<gene>
    <name evidence="1" type="ORF">BACCAP_01097</name>
</gene>